<sequence length="102" mass="10955">MVHHGDPDITFAAAARGTPAVIVPSTPEQQQLAERLAAAWACIALPVWEQDPAVITAALGRLLSDARFAVAASRVRDEIAAMPTAEEVARRLIDTVSWGRDR</sequence>
<dbReference type="Proteomes" id="UP001595839">
    <property type="component" value="Unassembled WGS sequence"/>
</dbReference>
<dbReference type="Gene3D" id="3.40.50.2000">
    <property type="entry name" value="Glycogen Phosphorylase B"/>
    <property type="match status" value="2"/>
</dbReference>
<feature type="domain" description="Erythromycin biosynthesis protein CIII-like C-terminal" evidence="1">
    <location>
        <begin position="1"/>
        <end position="94"/>
    </location>
</feature>
<organism evidence="2 3">
    <name type="scientific">Streptomyces vulcanius</name>
    <dbReference type="NCBI Taxonomy" id="1441876"/>
    <lineage>
        <taxon>Bacteria</taxon>
        <taxon>Bacillati</taxon>
        <taxon>Actinomycetota</taxon>
        <taxon>Actinomycetes</taxon>
        <taxon>Kitasatosporales</taxon>
        <taxon>Streptomycetaceae</taxon>
        <taxon>Streptomyces</taxon>
    </lineage>
</organism>
<evidence type="ECO:0000313" key="3">
    <source>
        <dbReference type="Proteomes" id="UP001595839"/>
    </source>
</evidence>
<evidence type="ECO:0000259" key="1">
    <source>
        <dbReference type="Pfam" id="PF06722"/>
    </source>
</evidence>
<dbReference type="RefSeq" id="WP_381187716.1">
    <property type="nucleotide sequence ID" value="NZ_JBHSFK010000069.1"/>
</dbReference>
<evidence type="ECO:0000313" key="2">
    <source>
        <dbReference type="EMBL" id="MFC4508160.1"/>
    </source>
</evidence>
<dbReference type="Pfam" id="PF06722">
    <property type="entry name" value="EryCIII-like_C"/>
    <property type="match status" value="1"/>
</dbReference>
<name>A0ABV9BB03_9ACTN</name>
<accession>A0ABV9BB03</accession>
<proteinExistence type="predicted"/>
<dbReference type="EMBL" id="JBHSFK010000069">
    <property type="protein sequence ID" value="MFC4508160.1"/>
    <property type="molecule type" value="Genomic_DNA"/>
</dbReference>
<dbReference type="SUPFAM" id="SSF53756">
    <property type="entry name" value="UDP-Glycosyltransferase/glycogen phosphorylase"/>
    <property type="match status" value="1"/>
</dbReference>
<dbReference type="InterPro" id="IPR010610">
    <property type="entry name" value="EryCIII-like_C"/>
</dbReference>
<keyword evidence="3" id="KW-1185">Reference proteome</keyword>
<reference evidence="3" key="1">
    <citation type="journal article" date="2019" name="Int. J. Syst. Evol. Microbiol.">
        <title>The Global Catalogue of Microorganisms (GCM) 10K type strain sequencing project: providing services to taxonomists for standard genome sequencing and annotation.</title>
        <authorList>
            <consortium name="The Broad Institute Genomics Platform"/>
            <consortium name="The Broad Institute Genome Sequencing Center for Infectious Disease"/>
            <person name="Wu L."/>
            <person name="Ma J."/>
        </authorList>
    </citation>
    <scope>NUCLEOTIDE SEQUENCE [LARGE SCALE GENOMIC DNA]</scope>
    <source>
        <strain evidence="3">CGMCC 4.7177</strain>
    </source>
</reference>
<gene>
    <name evidence="2" type="ORF">ACFPIH_53745</name>
</gene>
<protein>
    <submittedName>
        <fullName evidence="2">Nucleotide disphospho-sugar-binding domain-containing protein</fullName>
    </submittedName>
</protein>
<comment type="caution">
    <text evidence="2">The sequence shown here is derived from an EMBL/GenBank/DDBJ whole genome shotgun (WGS) entry which is preliminary data.</text>
</comment>